<accession>A0ABU4J7Q2</accession>
<sequence>MIEYIFKLPVIKSSPKPINIRVEKEKIGVIKRRYDNFIMHGIDFFARDVVSFFTFVRPLWCIVLLTSIKINMEINFNDNHFSLTQNGINQWIISQGQEHIGSIIRHEIQRKDDIAAVEIFLKDKTLIITSSELGPDVEVITADGKHIGTFKSDLYHLKDGVFSLQYIEEDLAAPLIIASFFINNYIPI</sequence>
<gene>
    <name evidence="1" type="ORF">RIB56_12860</name>
</gene>
<organism evidence="1 2">
    <name type="scientific">Priestia flexa</name>
    <dbReference type="NCBI Taxonomy" id="86664"/>
    <lineage>
        <taxon>Bacteria</taxon>
        <taxon>Bacillati</taxon>
        <taxon>Bacillota</taxon>
        <taxon>Bacilli</taxon>
        <taxon>Bacillales</taxon>
        <taxon>Bacillaceae</taxon>
        <taxon>Priestia</taxon>
    </lineage>
</organism>
<comment type="caution">
    <text evidence="1">The sequence shown here is derived from an EMBL/GenBank/DDBJ whole genome shotgun (WGS) entry which is preliminary data.</text>
</comment>
<evidence type="ECO:0000313" key="2">
    <source>
        <dbReference type="Proteomes" id="UP001284771"/>
    </source>
</evidence>
<name>A0ABU4J7Q2_9BACI</name>
<keyword evidence="2" id="KW-1185">Reference proteome</keyword>
<dbReference type="Proteomes" id="UP001284771">
    <property type="component" value="Unassembled WGS sequence"/>
</dbReference>
<evidence type="ECO:0000313" key="1">
    <source>
        <dbReference type="EMBL" id="MDW8517022.1"/>
    </source>
</evidence>
<reference evidence="2" key="1">
    <citation type="submission" date="2023-07" db="EMBL/GenBank/DDBJ databases">
        <title>Draft genomic sequences of Priestia flexa CCM isolated from the soil of an abandoned mine contaminated by free cyanide in the high Andean zone of Tacna, Peru.</title>
        <authorList>
            <person name="Caceda Quiroz C.J."/>
            <person name="Maraza Chooque G.J."/>
            <person name="Fora Quispe G.L."/>
            <person name="Carpio Mamani M."/>
        </authorList>
    </citation>
    <scope>NUCLEOTIDE SEQUENCE [LARGE SCALE GENOMIC DNA]</scope>
    <source>
        <strain evidence="2">CCM</strain>
    </source>
</reference>
<dbReference type="EMBL" id="JAWUZT010000037">
    <property type="protein sequence ID" value="MDW8517022.1"/>
    <property type="molecule type" value="Genomic_DNA"/>
</dbReference>
<proteinExistence type="predicted"/>
<dbReference type="RefSeq" id="WP_138116294.1">
    <property type="nucleotide sequence ID" value="NZ_CP040366.1"/>
</dbReference>
<protein>
    <submittedName>
        <fullName evidence="1">Uncharacterized protein</fullName>
    </submittedName>
</protein>